<feature type="domain" description="ABC-2 type transporter transmembrane" evidence="7">
    <location>
        <begin position="21"/>
        <end position="395"/>
    </location>
</feature>
<name>A0A916VFK7_9BACL</name>
<evidence type="ECO:0000313" key="9">
    <source>
        <dbReference type="Proteomes" id="UP000654993"/>
    </source>
</evidence>
<evidence type="ECO:0000259" key="7">
    <source>
        <dbReference type="Pfam" id="PF12698"/>
    </source>
</evidence>
<dbReference type="GO" id="GO:0005886">
    <property type="term" value="C:plasma membrane"/>
    <property type="evidence" value="ECO:0007669"/>
    <property type="project" value="UniProtKB-SubCell"/>
</dbReference>
<keyword evidence="2" id="KW-1003">Cell membrane</keyword>
<evidence type="ECO:0000256" key="1">
    <source>
        <dbReference type="ARBA" id="ARBA00004651"/>
    </source>
</evidence>
<dbReference type="Proteomes" id="UP000654993">
    <property type="component" value="Unassembled WGS sequence"/>
</dbReference>
<evidence type="ECO:0000256" key="3">
    <source>
        <dbReference type="ARBA" id="ARBA00022692"/>
    </source>
</evidence>
<feature type="transmembrane region" description="Helical" evidence="6">
    <location>
        <begin position="346"/>
        <end position="364"/>
    </location>
</feature>
<evidence type="ECO:0000256" key="5">
    <source>
        <dbReference type="ARBA" id="ARBA00023136"/>
    </source>
</evidence>
<dbReference type="PANTHER" id="PTHR30294:SF29">
    <property type="entry name" value="MULTIDRUG ABC TRANSPORTER PERMEASE YBHS-RELATED"/>
    <property type="match status" value="1"/>
</dbReference>
<evidence type="ECO:0000256" key="6">
    <source>
        <dbReference type="SAM" id="Phobius"/>
    </source>
</evidence>
<dbReference type="EMBL" id="BMAQ01000009">
    <property type="protein sequence ID" value="GFR37988.1"/>
    <property type="molecule type" value="Genomic_DNA"/>
</dbReference>
<proteinExistence type="predicted"/>
<dbReference type="RefSeq" id="WP_207161777.1">
    <property type="nucleotide sequence ID" value="NZ_BMAQ01000009.1"/>
</dbReference>
<evidence type="ECO:0000313" key="8">
    <source>
        <dbReference type="EMBL" id="GFR37988.1"/>
    </source>
</evidence>
<feature type="transmembrane region" description="Helical" evidence="6">
    <location>
        <begin position="287"/>
        <end position="309"/>
    </location>
</feature>
<dbReference type="AlphaFoldDB" id="A0A916VFK7"/>
<keyword evidence="9" id="KW-1185">Reference proteome</keyword>
<feature type="transmembrane region" description="Helical" evidence="6">
    <location>
        <begin position="241"/>
        <end position="267"/>
    </location>
</feature>
<protein>
    <recommendedName>
        <fullName evidence="7">ABC-2 type transporter transmembrane domain-containing protein</fullName>
    </recommendedName>
</protein>
<feature type="transmembrane region" description="Helical" evidence="6">
    <location>
        <begin position="376"/>
        <end position="395"/>
    </location>
</feature>
<organism evidence="8 9">
    <name type="scientific">Insulibacter thermoxylanivorax</name>
    <dbReference type="NCBI Taxonomy" id="2749268"/>
    <lineage>
        <taxon>Bacteria</taxon>
        <taxon>Bacillati</taxon>
        <taxon>Bacillota</taxon>
        <taxon>Bacilli</taxon>
        <taxon>Bacillales</taxon>
        <taxon>Paenibacillaceae</taxon>
        <taxon>Insulibacter</taxon>
    </lineage>
</organism>
<keyword evidence="3 6" id="KW-0812">Transmembrane</keyword>
<dbReference type="GO" id="GO:0140359">
    <property type="term" value="F:ABC-type transporter activity"/>
    <property type="evidence" value="ECO:0007669"/>
    <property type="project" value="InterPro"/>
</dbReference>
<dbReference type="InterPro" id="IPR013525">
    <property type="entry name" value="ABC2_TM"/>
</dbReference>
<evidence type="ECO:0000256" key="4">
    <source>
        <dbReference type="ARBA" id="ARBA00022989"/>
    </source>
</evidence>
<reference evidence="8" key="1">
    <citation type="submission" date="2020-08" db="EMBL/GenBank/DDBJ databases">
        <authorList>
            <person name="Uke A."/>
            <person name="Chhe C."/>
            <person name="Baramee S."/>
            <person name="Kosugi A."/>
        </authorList>
    </citation>
    <scope>NUCLEOTIDE SEQUENCE</scope>
    <source>
        <strain evidence="8">DA-C8</strain>
    </source>
</reference>
<feature type="transmembrane region" description="Helical" evidence="6">
    <location>
        <begin position="186"/>
        <end position="212"/>
    </location>
</feature>
<keyword evidence="4 6" id="KW-1133">Transmembrane helix</keyword>
<comment type="subcellular location">
    <subcellularLocation>
        <location evidence="1">Cell membrane</location>
        <topology evidence="1">Multi-pass membrane protein</topology>
    </subcellularLocation>
</comment>
<dbReference type="InterPro" id="IPR051449">
    <property type="entry name" value="ABC-2_transporter_component"/>
</dbReference>
<feature type="transmembrane region" description="Helical" evidence="6">
    <location>
        <begin position="21"/>
        <end position="42"/>
    </location>
</feature>
<feature type="transmembrane region" description="Helical" evidence="6">
    <location>
        <begin position="321"/>
        <end position="340"/>
    </location>
</feature>
<keyword evidence="5 6" id="KW-0472">Membrane</keyword>
<evidence type="ECO:0000256" key="2">
    <source>
        <dbReference type="ARBA" id="ARBA00022475"/>
    </source>
</evidence>
<accession>A0A916VFK7</accession>
<dbReference type="Pfam" id="PF12698">
    <property type="entry name" value="ABC2_membrane_3"/>
    <property type="match status" value="1"/>
</dbReference>
<sequence>MSKLGSVIRFTFWSQARTRGFIIGTVFFCLLITIGIHLPLIIQAFNFGGTDKIAVLPSSSQLPAALHAFYTEQEEAEIEIILLDDQGSFEANEALAKEMLFSGEIDGYLIIPGDEQTIAAEAQFKSKDAGSSVQNKLQTALQFLRTSMVAAQFQLSGEELAELNRTFIVESIHIMENDAGKSEQEIAMTIVFVFVMLSMLFGSIFGGGAMVATEVSSEKSSRVMEILITSVKPMVQMFGKVIGVFLIGFVQILIYAAVAIINLMLPYNREAFANFNLDLSALSISMLLYFILFYLIGYFAYAVLFAAAGSIVSRTEDVNQVISPIMVLSLLTFYVAIFSVSNAGALYVEILSFVPLFTPVLMFLRIGLSDPAIWEIVLAVAVNIGFIVVTGWLAAKIYRAGVLMYGKRPALKEVWKAMRYY</sequence>
<comment type="caution">
    <text evidence="8">The sequence shown here is derived from an EMBL/GenBank/DDBJ whole genome shotgun (WGS) entry which is preliminary data.</text>
</comment>
<gene>
    <name evidence="8" type="primary">yhaP_2</name>
    <name evidence="8" type="ORF">PRECH8_12840</name>
</gene>
<dbReference type="PRINTS" id="PR00303">
    <property type="entry name" value="SECYTRNLCASE"/>
</dbReference>
<dbReference type="PANTHER" id="PTHR30294">
    <property type="entry name" value="MEMBRANE COMPONENT OF ABC TRANSPORTER YHHJ-RELATED"/>
    <property type="match status" value="1"/>
</dbReference>
<reference evidence="8" key="2">
    <citation type="journal article" date="2021" name="Data Brief">
        <title>Draft genome sequence data of the facultative, thermophilic, xylanolytic bacterium Paenibacillus sp. strain DA-C8.</title>
        <authorList>
            <person name="Chhe C."/>
            <person name="Uke A."/>
            <person name="Baramee S."/>
            <person name="Ungkulpasvich U."/>
            <person name="Tachaapaikoon C."/>
            <person name="Pason P."/>
            <person name="Waeonukul R."/>
            <person name="Ratanakhanokchai K."/>
            <person name="Kosugi A."/>
        </authorList>
    </citation>
    <scope>NUCLEOTIDE SEQUENCE</scope>
    <source>
        <strain evidence="8">DA-C8</strain>
    </source>
</reference>